<dbReference type="EMBL" id="JACHWR010000018">
    <property type="protein sequence ID" value="MBB3045689.1"/>
    <property type="molecule type" value="Genomic_DNA"/>
</dbReference>
<evidence type="ECO:0000256" key="2">
    <source>
        <dbReference type="SAM" id="Phobius"/>
    </source>
</evidence>
<evidence type="ECO:0000313" key="4">
    <source>
        <dbReference type="EMBL" id="MBB3045689.1"/>
    </source>
</evidence>
<proteinExistence type="predicted"/>
<evidence type="ECO:0000256" key="1">
    <source>
        <dbReference type="SAM" id="MobiDB-lite"/>
    </source>
</evidence>
<dbReference type="PANTHER" id="PTHR40763:SF5">
    <property type="entry name" value="MEMBRANE PROTEIN"/>
    <property type="match status" value="1"/>
</dbReference>
<keyword evidence="2" id="KW-0472">Membrane</keyword>
<keyword evidence="2" id="KW-1133">Transmembrane helix</keyword>
<evidence type="ECO:0000259" key="3">
    <source>
        <dbReference type="Pfam" id="PF08044"/>
    </source>
</evidence>
<dbReference type="InterPro" id="IPR012551">
    <property type="entry name" value="DUF1707_SHOCT-like"/>
</dbReference>
<dbReference type="RefSeq" id="WP_183595644.1">
    <property type="nucleotide sequence ID" value="NZ_JACHWR010000018.1"/>
</dbReference>
<comment type="caution">
    <text evidence="4">The sequence shown here is derived from an EMBL/GenBank/DDBJ whole genome shotgun (WGS) entry which is preliminary data.</text>
</comment>
<feature type="transmembrane region" description="Helical" evidence="2">
    <location>
        <begin position="96"/>
        <end position="127"/>
    </location>
</feature>
<accession>A0A7W4W2E3</accession>
<keyword evidence="5" id="KW-1185">Reference proteome</keyword>
<dbReference type="AlphaFoldDB" id="A0A7W4W2E3"/>
<dbReference type="PANTHER" id="PTHR40763">
    <property type="entry name" value="MEMBRANE PROTEIN-RELATED"/>
    <property type="match status" value="1"/>
</dbReference>
<feature type="compositionally biased region" description="Basic and acidic residues" evidence="1">
    <location>
        <begin position="59"/>
        <end position="68"/>
    </location>
</feature>
<organism evidence="4 5">
    <name type="scientific">Nocardioides soli</name>
    <dbReference type="NCBI Taxonomy" id="1036020"/>
    <lineage>
        <taxon>Bacteria</taxon>
        <taxon>Bacillati</taxon>
        <taxon>Actinomycetota</taxon>
        <taxon>Actinomycetes</taxon>
        <taxon>Propionibacteriales</taxon>
        <taxon>Nocardioidaceae</taxon>
        <taxon>Nocardioides</taxon>
    </lineage>
</organism>
<protein>
    <recommendedName>
        <fullName evidence="3">DUF1707 domain-containing protein</fullName>
    </recommendedName>
</protein>
<gene>
    <name evidence="4" type="ORF">FHU40_005549</name>
</gene>
<keyword evidence="2" id="KW-0812">Transmembrane</keyword>
<dbReference type="Proteomes" id="UP000589626">
    <property type="component" value="Unassembled WGS sequence"/>
</dbReference>
<evidence type="ECO:0000313" key="5">
    <source>
        <dbReference type="Proteomes" id="UP000589626"/>
    </source>
</evidence>
<feature type="domain" description="DUF1707" evidence="3">
    <location>
        <begin position="6"/>
        <end position="58"/>
    </location>
</feature>
<sequence length="141" mass="15878">MNDGYLRIGDAEREQAAAALGEHYAQGRLTVDEHAERLDRIWAARTRSELEPVFADLPDPAHRSPDRRTARRRPPAYAPGYWSRGVACRGGVPGPLFVVLAALLALTVLTHVPFVLLGLMVVLFVALRHRRGLDHWRRPMR</sequence>
<dbReference type="Pfam" id="PF08044">
    <property type="entry name" value="DUF1707"/>
    <property type="match status" value="1"/>
</dbReference>
<feature type="region of interest" description="Disordered" evidence="1">
    <location>
        <begin position="55"/>
        <end position="76"/>
    </location>
</feature>
<name>A0A7W4W2E3_9ACTN</name>
<reference evidence="4 5" key="1">
    <citation type="submission" date="2020-08" db="EMBL/GenBank/DDBJ databases">
        <title>Sequencing the genomes of 1000 actinobacteria strains.</title>
        <authorList>
            <person name="Klenk H.-P."/>
        </authorList>
    </citation>
    <scope>NUCLEOTIDE SEQUENCE [LARGE SCALE GENOMIC DNA]</scope>
    <source>
        <strain evidence="4 5">DSM 105498</strain>
    </source>
</reference>